<sequence>MWPSAAEWEVIALHPRLAFTSVSDDPKEPLCSVSVSFISASDAHAEQSDTSRRAAAADSSQNIHRSDRWVSICDQGLCTRISFPTIRRQLDNTMLKERQTANDPVPKGPPL</sequence>
<name>A0A2U9BS82_SCOMX</name>
<proteinExistence type="predicted"/>
<dbReference type="Proteomes" id="UP000246464">
    <property type="component" value="Chromosome 9"/>
</dbReference>
<evidence type="ECO:0000313" key="1">
    <source>
        <dbReference type="EMBL" id="AWP06456.1"/>
    </source>
</evidence>
<accession>A0A2U9BS82</accession>
<protein>
    <submittedName>
        <fullName evidence="1">Uncharacterized protein</fullName>
    </submittedName>
</protein>
<keyword evidence="2" id="KW-1185">Reference proteome</keyword>
<reference evidence="1 2" key="1">
    <citation type="submission" date="2017-12" db="EMBL/GenBank/DDBJ databases">
        <title>Integrating genomic resources of turbot (Scophthalmus maximus) in depth evaluation of genetic and physical mapping variation across individuals.</title>
        <authorList>
            <person name="Martinez P."/>
        </authorList>
    </citation>
    <scope>NUCLEOTIDE SEQUENCE [LARGE SCALE GENOMIC DNA]</scope>
</reference>
<gene>
    <name evidence="1" type="ORF">SMAX5B_005715</name>
</gene>
<organism evidence="1 2">
    <name type="scientific">Scophthalmus maximus</name>
    <name type="common">Turbot</name>
    <name type="synonym">Psetta maxima</name>
    <dbReference type="NCBI Taxonomy" id="52904"/>
    <lineage>
        <taxon>Eukaryota</taxon>
        <taxon>Metazoa</taxon>
        <taxon>Chordata</taxon>
        <taxon>Craniata</taxon>
        <taxon>Vertebrata</taxon>
        <taxon>Euteleostomi</taxon>
        <taxon>Actinopterygii</taxon>
        <taxon>Neopterygii</taxon>
        <taxon>Teleostei</taxon>
        <taxon>Neoteleostei</taxon>
        <taxon>Acanthomorphata</taxon>
        <taxon>Carangaria</taxon>
        <taxon>Pleuronectiformes</taxon>
        <taxon>Pleuronectoidei</taxon>
        <taxon>Scophthalmidae</taxon>
        <taxon>Scophthalmus</taxon>
    </lineage>
</organism>
<dbReference type="AlphaFoldDB" id="A0A2U9BS82"/>
<evidence type="ECO:0000313" key="2">
    <source>
        <dbReference type="Proteomes" id="UP000246464"/>
    </source>
</evidence>
<dbReference type="EMBL" id="CP026251">
    <property type="protein sequence ID" value="AWP06456.1"/>
    <property type="molecule type" value="Genomic_DNA"/>
</dbReference>